<dbReference type="PANTHER" id="PTHR24173:SF74">
    <property type="entry name" value="ANKYRIN REPEAT DOMAIN-CONTAINING PROTEIN 16"/>
    <property type="match status" value="1"/>
</dbReference>
<keyword evidence="1" id="KW-0677">Repeat</keyword>
<dbReference type="EMBL" id="OB661948">
    <property type="protein sequence ID" value="CAD7229230.1"/>
    <property type="molecule type" value="Genomic_DNA"/>
</dbReference>
<gene>
    <name evidence="4" type="ORF">CTOB1V02_LOCUS7103</name>
</gene>
<dbReference type="PROSITE" id="PS00107">
    <property type="entry name" value="PROTEIN_KINASE_ATP"/>
    <property type="match status" value="1"/>
</dbReference>
<dbReference type="PROSITE" id="PS50011">
    <property type="entry name" value="PROTEIN_KINASE_DOM"/>
    <property type="match status" value="1"/>
</dbReference>
<sequence>MSGSRTAWTALHDAAQEGDVRRVALLVEERKEDVWTKDISGWLPIHVAARHGGPDVVRFFVLYANGHPKDGDMANAQINDGSTPLHLAARKGDVASLEVLVGEGRADPWIKDEDGLLPIHTAATFGHPEAVRFFLRYNASHPERGDMLNERDNDGDTPLSWAVKRGHVECVRLLLLAGADVTIANEAGYTRVHLGYLAWSDDMLSLLTRELTLKDKYDVDEADHLGHGSFGYVTTAIQMVTGVKFARKTTRPSSRDDRIFREIKVMEKLRHRNVVALVDHFVVQKEGRTSLTLILELCHENLSHWLRNHPFEKRRDEDVRRMLVGLSTGLSYIHEQRIIHRDLHTSNVLVKRLNGEEIVKITDFGLSVEVNTGETSHTDRVGCQLYRAPEVRVDDERRRLRYDYKVDVYAEGLLFYELLADFKFTERVQRLKWAIGSFFVPNFGSDFPEEVKLIKQMLSEKPENRPSSKEVAEKAKEWEERATAERKRLEKNLNEMHAKFEALQKKLKDRSKSLQEEMQEVTVVGMKKIAQKIEELEQNITQLSSYIDKF</sequence>
<dbReference type="GO" id="GO:0005524">
    <property type="term" value="F:ATP binding"/>
    <property type="evidence" value="ECO:0007669"/>
    <property type="project" value="UniProtKB-UniRule"/>
</dbReference>
<dbReference type="Pfam" id="PF00069">
    <property type="entry name" value="Pkinase"/>
    <property type="match status" value="1"/>
</dbReference>
<dbReference type="PIRSF" id="PIRSF000654">
    <property type="entry name" value="Integrin-linked_kinase"/>
    <property type="match status" value="1"/>
</dbReference>
<evidence type="ECO:0000313" key="4">
    <source>
        <dbReference type="EMBL" id="CAD7229230.1"/>
    </source>
</evidence>
<dbReference type="InterPro" id="IPR036770">
    <property type="entry name" value="Ankyrin_rpt-contain_sf"/>
</dbReference>
<evidence type="ECO:0000256" key="3">
    <source>
        <dbReference type="SAM" id="Coils"/>
    </source>
</evidence>
<dbReference type="Gene3D" id="3.30.200.20">
    <property type="entry name" value="Phosphorylase Kinase, domain 1"/>
    <property type="match status" value="1"/>
</dbReference>
<dbReference type="SUPFAM" id="SSF48403">
    <property type="entry name" value="Ankyrin repeat"/>
    <property type="match status" value="1"/>
</dbReference>
<dbReference type="SMART" id="SM00248">
    <property type="entry name" value="ANK"/>
    <property type="match status" value="5"/>
</dbReference>
<dbReference type="InterPro" id="IPR011009">
    <property type="entry name" value="Kinase-like_dom_sf"/>
</dbReference>
<dbReference type="PROSITE" id="PS50088">
    <property type="entry name" value="ANK_REPEAT"/>
    <property type="match status" value="3"/>
</dbReference>
<dbReference type="Gene3D" id="1.25.40.20">
    <property type="entry name" value="Ankyrin repeat-containing domain"/>
    <property type="match status" value="2"/>
</dbReference>
<feature type="coiled-coil region" evidence="3">
    <location>
        <begin position="472"/>
        <end position="546"/>
    </location>
</feature>
<dbReference type="InterPro" id="IPR017441">
    <property type="entry name" value="Protein_kinase_ATP_BS"/>
</dbReference>
<dbReference type="PANTHER" id="PTHR24173">
    <property type="entry name" value="ANKYRIN REPEAT CONTAINING"/>
    <property type="match status" value="1"/>
</dbReference>
<keyword evidence="3" id="KW-0175">Coiled coil</keyword>
<dbReference type="Gene3D" id="1.10.510.10">
    <property type="entry name" value="Transferase(Phosphotransferase) domain 1"/>
    <property type="match status" value="1"/>
</dbReference>
<dbReference type="AlphaFoldDB" id="A0A7R8WCT5"/>
<dbReference type="PRINTS" id="PR01415">
    <property type="entry name" value="ANKYRIN"/>
</dbReference>
<evidence type="ECO:0000256" key="1">
    <source>
        <dbReference type="ARBA" id="ARBA00022737"/>
    </source>
</evidence>
<organism evidence="4">
    <name type="scientific">Cyprideis torosa</name>
    <dbReference type="NCBI Taxonomy" id="163714"/>
    <lineage>
        <taxon>Eukaryota</taxon>
        <taxon>Metazoa</taxon>
        <taxon>Ecdysozoa</taxon>
        <taxon>Arthropoda</taxon>
        <taxon>Crustacea</taxon>
        <taxon>Oligostraca</taxon>
        <taxon>Ostracoda</taxon>
        <taxon>Podocopa</taxon>
        <taxon>Podocopida</taxon>
        <taxon>Cytherocopina</taxon>
        <taxon>Cytheroidea</taxon>
        <taxon>Cytherideidae</taxon>
        <taxon>Cyprideis</taxon>
    </lineage>
</organism>
<dbReference type="Pfam" id="PF12796">
    <property type="entry name" value="Ank_2"/>
    <property type="match status" value="2"/>
</dbReference>
<dbReference type="InterPro" id="IPR002110">
    <property type="entry name" value="Ankyrin_rpt"/>
</dbReference>
<evidence type="ECO:0000256" key="2">
    <source>
        <dbReference type="ARBA" id="ARBA00023043"/>
    </source>
</evidence>
<dbReference type="SUPFAM" id="SSF56112">
    <property type="entry name" value="Protein kinase-like (PK-like)"/>
    <property type="match status" value="1"/>
</dbReference>
<accession>A0A7R8WCT5</accession>
<dbReference type="PROSITE" id="PS50297">
    <property type="entry name" value="ANK_REP_REGION"/>
    <property type="match status" value="3"/>
</dbReference>
<protein>
    <submittedName>
        <fullName evidence="4">Uncharacterized protein</fullName>
    </submittedName>
</protein>
<dbReference type="CDD" id="cd00180">
    <property type="entry name" value="PKc"/>
    <property type="match status" value="1"/>
</dbReference>
<dbReference type="InterPro" id="IPR000719">
    <property type="entry name" value="Prot_kinase_dom"/>
</dbReference>
<keyword evidence="2" id="KW-0040">ANK repeat</keyword>
<proteinExistence type="predicted"/>
<dbReference type="OrthoDB" id="426293at2759"/>
<dbReference type="GO" id="GO:0004672">
    <property type="term" value="F:protein kinase activity"/>
    <property type="evidence" value="ECO:0007669"/>
    <property type="project" value="InterPro"/>
</dbReference>
<reference evidence="4" key="1">
    <citation type="submission" date="2020-11" db="EMBL/GenBank/DDBJ databases">
        <authorList>
            <person name="Tran Van P."/>
        </authorList>
    </citation>
    <scope>NUCLEOTIDE SEQUENCE</scope>
</reference>
<name>A0A7R8WCT5_9CRUS</name>